<keyword evidence="4" id="KW-0055">Arginine biosynthesis</keyword>
<dbReference type="Gene3D" id="3.40.630.10">
    <property type="entry name" value="Zn peptidases"/>
    <property type="match status" value="1"/>
</dbReference>
<keyword evidence="5" id="KW-0028">Amino-acid biosynthesis</keyword>
<dbReference type="Proteomes" id="UP000249229">
    <property type="component" value="Unassembled WGS sequence"/>
</dbReference>
<gene>
    <name evidence="11" type="primary">argE</name>
    <name evidence="11" type="ORF">DI544_08350</name>
</gene>
<protein>
    <submittedName>
        <fullName evidence="11">Acetylornithine deacetylase</fullName>
    </submittedName>
</protein>
<dbReference type="GO" id="GO:0006526">
    <property type="term" value="P:L-arginine biosynthetic process"/>
    <property type="evidence" value="ECO:0007669"/>
    <property type="project" value="UniProtKB-KW"/>
</dbReference>
<keyword evidence="9" id="KW-0170">Cobalt</keyword>
<evidence type="ECO:0000313" key="12">
    <source>
        <dbReference type="Proteomes" id="UP000249229"/>
    </source>
</evidence>
<dbReference type="GO" id="GO:0008777">
    <property type="term" value="F:acetylornithine deacetylase activity"/>
    <property type="evidence" value="ECO:0007669"/>
    <property type="project" value="TreeGrafter"/>
</dbReference>
<feature type="domain" description="Peptidase M20 dimerisation" evidence="10">
    <location>
        <begin position="180"/>
        <end position="284"/>
    </location>
</feature>
<dbReference type="InterPro" id="IPR050072">
    <property type="entry name" value="Peptidase_M20A"/>
</dbReference>
<dbReference type="GO" id="GO:0046872">
    <property type="term" value="F:metal ion binding"/>
    <property type="evidence" value="ECO:0007669"/>
    <property type="project" value="UniProtKB-KW"/>
</dbReference>
<dbReference type="SUPFAM" id="SSF55031">
    <property type="entry name" value="Bacterial exopeptidase dimerisation domain"/>
    <property type="match status" value="1"/>
</dbReference>
<evidence type="ECO:0000256" key="7">
    <source>
        <dbReference type="ARBA" id="ARBA00022801"/>
    </source>
</evidence>
<keyword evidence="8" id="KW-0862">Zinc</keyword>
<keyword evidence="3" id="KW-0963">Cytoplasm</keyword>
<dbReference type="EMBL" id="QFQI01000005">
    <property type="protein sequence ID" value="PZQ60417.1"/>
    <property type="molecule type" value="Genomic_DNA"/>
</dbReference>
<dbReference type="InterPro" id="IPR002933">
    <property type="entry name" value="Peptidase_M20"/>
</dbReference>
<dbReference type="PROSITE" id="PS00759">
    <property type="entry name" value="ARGE_DAPE_CPG2_2"/>
    <property type="match status" value="1"/>
</dbReference>
<dbReference type="PANTHER" id="PTHR43808:SF31">
    <property type="entry name" value="N-ACETYL-L-CITRULLINE DEACETYLASE"/>
    <property type="match status" value="1"/>
</dbReference>
<evidence type="ECO:0000259" key="10">
    <source>
        <dbReference type="Pfam" id="PF07687"/>
    </source>
</evidence>
<sequence>MTADVAPDLAPTLELLSRLVGFDTTSRNSNLALLDAVEEHVASFGIVAHRVPNADGTKANLYFTVGPRAPGGVILSGHTDVVPVDGQSWSSDPWRIAVRDGKVFGRGTADMKSFIAIGLAAIPEMLAANLRRPVHFALSYDEEVGLLGAPAMIAELVERLEPPAAVIVGEPTEMRIVDRHKGIVGLRTTVIGHEAHSGLTHLGVSANMIAARLIARIDEMAQRLAAIGPEEEGELRPAHTTLTVGLIEGGTAPNILAGRCQFIWDIRPAPGDDPQALIAEFMEHGATLEAAMQARFPDCSITTEILSNGPPLRPEPEGEAAQLLARLLGANARHAVSYVAEAGQFQRAGFSTVICGPGSIAQAHQPNEFITLDQLAAGRRMIVRLIEDLAR</sequence>
<dbReference type="InterPro" id="IPR001261">
    <property type="entry name" value="ArgE/DapE_CS"/>
</dbReference>
<evidence type="ECO:0000256" key="5">
    <source>
        <dbReference type="ARBA" id="ARBA00022605"/>
    </source>
</evidence>
<accession>A0A2W5QR41</accession>
<proteinExistence type="inferred from homology"/>
<comment type="similarity">
    <text evidence="2">Belongs to the peptidase M20A family. ArgE subfamily.</text>
</comment>
<keyword evidence="7" id="KW-0378">Hydrolase</keyword>
<dbReference type="AlphaFoldDB" id="A0A2W5QR41"/>
<comment type="caution">
    <text evidence="11">The sequence shown here is derived from an EMBL/GenBank/DDBJ whole genome shotgun (WGS) entry which is preliminary data.</text>
</comment>
<name>A0A2W5QR41_9SPHN</name>
<reference evidence="11 12" key="1">
    <citation type="submission" date="2017-08" db="EMBL/GenBank/DDBJ databases">
        <title>Infants hospitalized years apart are colonized by the same room-sourced microbial strains.</title>
        <authorList>
            <person name="Brooks B."/>
            <person name="Olm M.R."/>
            <person name="Firek B.A."/>
            <person name="Baker R."/>
            <person name="Thomas B.C."/>
            <person name="Morowitz M.J."/>
            <person name="Banfield J.F."/>
        </authorList>
    </citation>
    <scope>NUCLEOTIDE SEQUENCE [LARGE SCALE GENOMIC DNA]</scope>
    <source>
        <strain evidence="11">S2_005_001_R1_22</strain>
    </source>
</reference>
<dbReference type="InterPro" id="IPR036264">
    <property type="entry name" value="Bact_exopeptidase_dim_dom"/>
</dbReference>
<keyword evidence="6" id="KW-0479">Metal-binding</keyword>
<dbReference type="NCBIfam" id="TIGR01892">
    <property type="entry name" value="AcOrn-deacetyl"/>
    <property type="match status" value="1"/>
</dbReference>
<dbReference type="PANTHER" id="PTHR43808">
    <property type="entry name" value="ACETYLORNITHINE DEACETYLASE"/>
    <property type="match status" value="1"/>
</dbReference>
<evidence type="ECO:0000256" key="4">
    <source>
        <dbReference type="ARBA" id="ARBA00022571"/>
    </source>
</evidence>
<dbReference type="InterPro" id="IPR011650">
    <property type="entry name" value="Peptidase_M20_dimer"/>
</dbReference>
<dbReference type="Gene3D" id="3.30.70.360">
    <property type="match status" value="1"/>
</dbReference>
<dbReference type="NCBIfam" id="NF005710">
    <property type="entry name" value="PRK07522.1"/>
    <property type="match status" value="1"/>
</dbReference>
<comment type="cofactor">
    <cofactor evidence="1">
        <name>Zn(2+)</name>
        <dbReference type="ChEBI" id="CHEBI:29105"/>
    </cofactor>
</comment>
<dbReference type="Pfam" id="PF01546">
    <property type="entry name" value="Peptidase_M20"/>
    <property type="match status" value="1"/>
</dbReference>
<evidence type="ECO:0000256" key="9">
    <source>
        <dbReference type="ARBA" id="ARBA00023285"/>
    </source>
</evidence>
<evidence type="ECO:0000256" key="2">
    <source>
        <dbReference type="ARBA" id="ARBA00005691"/>
    </source>
</evidence>
<evidence type="ECO:0000256" key="1">
    <source>
        <dbReference type="ARBA" id="ARBA00001947"/>
    </source>
</evidence>
<evidence type="ECO:0000256" key="8">
    <source>
        <dbReference type="ARBA" id="ARBA00022833"/>
    </source>
</evidence>
<dbReference type="CDD" id="cd03894">
    <property type="entry name" value="M20_ArgE"/>
    <property type="match status" value="1"/>
</dbReference>
<dbReference type="SUPFAM" id="SSF53187">
    <property type="entry name" value="Zn-dependent exopeptidases"/>
    <property type="match status" value="1"/>
</dbReference>
<evidence type="ECO:0000256" key="3">
    <source>
        <dbReference type="ARBA" id="ARBA00022490"/>
    </source>
</evidence>
<evidence type="ECO:0000256" key="6">
    <source>
        <dbReference type="ARBA" id="ARBA00022723"/>
    </source>
</evidence>
<organism evidence="11 12">
    <name type="scientific">Sphingomonas taxi</name>
    <dbReference type="NCBI Taxonomy" id="1549858"/>
    <lineage>
        <taxon>Bacteria</taxon>
        <taxon>Pseudomonadati</taxon>
        <taxon>Pseudomonadota</taxon>
        <taxon>Alphaproteobacteria</taxon>
        <taxon>Sphingomonadales</taxon>
        <taxon>Sphingomonadaceae</taxon>
        <taxon>Sphingomonas</taxon>
    </lineage>
</organism>
<dbReference type="InterPro" id="IPR010169">
    <property type="entry name" value="AcOrn-deacetyl"/>
</dbReference>
<dbReference type="Pfam" id="PF07687">
    <property type="entry name" value="M20_dimer"/>
    <property type="match status" value="1"/>
</dbReference>
<evidence type="ECO:0000313" key="11">
    <source>
        <dbReference type="EMBL" id="PZQ60417.1"/>
    </source>
</evidence>